<name>A0A853G6F2_9BURK</name>
<accession>A0A853G6F2</accession>
<proteinExistence type="inferred from homology"/>
<dbReference type="CDD" id="cd13578">
    <property type="entry name" value="PBP2_Bug27"/>
    <property type="match status" value="1"/>
</dbReference>
<evidence type="ECO:0000256" key="2">
    <source>
        <dbReference type="SAM" id="SignalP"/>
    </source>
</evidence>
<dbReference type="InterPro" id="IPR042100">
    <property type="entry name" value="Bug_dom1"/>
</dbReference>
<dbReference type="PIRSF" id="PIRSF017082">
    <property type="entry name" value="YflP"/>
    <property type="match status" value="1"/>
</dbReference>
<keyword evidence="2" id="KW-0732">Signal</keyword>
<comment type="caution">
    <text evidence="3">The sequence shown here is derived from an EMBL/GenBank/DDBJ whole genome shotgun (WGS) entry which is preliminary data.</text>
</comment>
<dbReference type="Pfam" id="PF03401">
    <property type="entry name" value="TctC"/>
    <property type="match status" value="1"/>
</dbReference>
<dbReference type="EMBL" id="JACCEM010000011">
    <property type="protein sequence ID" value="NYT51362.1"/>
    <property type="molecule type" value="Genomic_DNA"/>
</dbReference>
<keyword evidence="4" id="KW-1185">Reference proteome</keyword>
<evidence type="ECO:0000313" key="3">
    <source>
        <dbReference type="EMBL" id="NYT51362.1"/>
    </source>
</evidence>
<dbReference type="Gene3D" id="3.40.190.150">
    <property type="entry name" value="Bordetella uptake gene, domain 1"/>
    <property type="match status" value="1"/>
</dbReference>
<gene>
    <name evidence="3" type="ORF">H0A72_18785</name>
</gene>
<dbReference type="Gene3D" id="3.40.190.10">
    <property type="entry name" value="Periplasmic binding protein-like II"/>
    <property type="match status" value="1"/>
</dbReference>
<protein>
    <submittedName>
        <fullName evidence="3">Tripartite tricarboxylate transporter substrate binding protein</fullName>
    </submittedName>
</protein>
<feature type="signal peptide" evidence="2">
    <location>
        <begin position="1"/>
        <end position="28"/>
    </location>
</feature>
<dbReference type="SUPFAM" id="SSF53850">
    <property type="entry name" value="Periplasmic binding protein-like II"/>
    <property type="match status" value="1"/>
</dbReference>
<dbReference type="PANTHER" id="PTHR42928">
    <property type="entry name" value="TRICARBOXYLATE-BINDING PROTEIN"/>
    <property type="match status" value="1"/>
</dbReference>
<evidence type="ECO:0000313" key="4">
    <source>
        <dbReference type="Proteomes" id="UP000559809"/>
    </source>
</evidence>
<reference evidence="3 4" key="1">
    <citation type="submission" date="2020-07" db="EMBL/GenBank/DDBJ databases">
        <title>Taxonomic revisions and descriptions of new bacterial species based on genomic comparisons in the high-G+C-content subgroup of the family Alcaligenaceae.</title>
        <authorList>
            <person name="Szabo A."/>
            <person name="Felfoldi T."/>
        </authorList>
    </citation>
    <scope>NUCLEOTIDE SEQUENCE [LARGE SCALE GENOMIC DNA]</scope>
    <source>
        <strain evidence="3 4">LMG 24012</strain>
    </source>
</reference>
<sequence>MRQATRVLALCAGLLAAAAPAAKTPAHAPVPEESALSYPSRPITLVVTFPPGGGTDLLARRLGSWLERDLGQPVVIENRAGASGNIGAQAVARAPADGYTLLMVNSSYAVNPGVFRDLGFSPERDLKGVVNIGFVPSVLVTSARSSWSSLQQVLDGDAQSDKGVAYASCGNGTPQHLAGEMLGRRAGGKWLHVPYRGCGPALTDVLAGNVPLGMVTASSAMPFIQAGSLRALAVTAPRRSAFLPEVPTVAEQGFPGYELDQWHGILAPASTPPAVVDKLSAAVNAVLGRQEVMNDLRALGYSVAGGDPDAFQDLILRDIARFAELTGQIGLRID</sequence>
<dbReference type="RefSeq" id="WP_180158115.1">
    <property type="nucleotide sequence ID" value="NZ_JACCEM010000011.1"/>
</dbReference>
<feature type="chain" id="PRO_5032429626" evidence="2">
    <location>
        <begin position="29"/>
        <end position="334"/>
    </location>
</feature>
<organism evidence="3 4">
    <name type="scientific">Parapusillimonas granuli</name>
    <dbReference type="NCBI Taxonomy" id="380911"/>
    <lineage>
        <taxon>Bacteria</taxon>
        <taxon>Pseudomonadati</taxon>
        <taxon>Pseudomonadota</taxon>
        <taxon>Betaproteobacteria</taxon>
        <taxon>Burkholderiales</taxon>
        <taxon>Alcaligenaceae</taxon>
        <taxon>Parapusillimonas</taxon>
    </lineage>
</organism>
<dbReference type="AlphaFoldDB" id="A0A853G6F2"/>
<dbReference type="Proteomes" id="UP000559809">
    <property type="component" value="Unassembled WGS sequence"/>
</dbReference>
<comment type="similarity">
    <text evidence="1">Belongs to the UPF0065 (bug) family.</text>
</comment>
<dbReference type="PANTHER" id="PTHR42928:SF5">
    <property type="entry name" value="BLR1237 PROTEIN"/>
    <property type="match status" value="1"/>
</dbReference>
<dbReference type="InterPro" id="IPR005064">
    <property type="entry name" value="BUG"/>
</dbReference>
<evidence type="ECO:0000256" key="1">
    <source>
        <dbReference type="ARBA" id="ARBA00006987"/>
    </source>
</evidence>